<dbReference type="OrthoDB" id="10002367at2759"/>
<keyword evidence="1" id="KW-0175">Coiled coil</keyword>
<keyword evidence="3" id="KW-1185">Reference proteome</keyword>
<dbReference type="PANTHER" id="PTHR21415">
    <property type="entry name" value="U7 SNRNA-ASSOCIATED SM-LIKE PROTEIN LSM11"/>
    <property type="match status" value="1"/>
</dbReference>
<dbReference type="GO" id="GO:0071209">
    <property type="term" value="F:U7 snRNA binding"/>
    <property type="evidence" value="ECO:0007669"/>
    <property type="project" value="InterPro"/>
</dbReference>
<dbReference type="PANTHER" id="PTHR21415:SF1">
    <property type="entry name" value="U7 SNRNA-ASSOCIATED SM-LIKE PROTEIN LSM11"/>
    <property type="match status" value="1"/>
</dbReference>
<proteinExistence type="predicted"/>
<dbReference type="Proteomes" id="UP000299102">
    <property type="component" value="Unassembled WGS sequence"/>
</dbReference>
<sequence>MSGESKDNSDTSESEVSVCSSTFDPLKALYSSKTKVPVENAPMYENIKQFESAMSGFDVSSVGSKELVKKREQEREAKLKAQKEVEEKNRQRFSHLQGRYIC</sequence>
<evidence type="ECO:0000313" key="2">
    <source>
        <dbReference type="EMBL" id="GBP85673.1"/>
    </source>
</evidence>
<dbReference type="GO" id="GO:0005683">
    <property type="term" value="C:U7 snRNP"/>
    <property type="evidence" value="ECO:0007669"/>
    <property type="project" value="TreeGrafter"/>
</dbReference>
<dbReference type="InterPro" id="IPR039267">
    <property type="entry name" value="Lsm11"/>
</dbReference>
<gene>
    <name evidence="2" type="ORF">EVAR_99795_1</name>
</gene>
<accession>A0A4C1ZEU1</accession>
<evidence type="ECO:0000256" key="1">
    <source>
        <dbReference type="SAM" id="Coils"/>
    </source>
</evidence>
<protein>
    <submittedName>
        <fullName evidence="2">Uncharacterized protein</fullName>
    </submittedName>
</protein>
<dbReference type="EMBL" id="BGZK01001752">
    <property type="protein sequence ID" value="GBP85673.1"/>
    <property type="molecule type" value="Genomic_DNA"/>
</dbReference>
<reference evidence="2 3" key="1">
    <citation type="journal article" date="2019" name="Commun. Biol.">
        <title>The bagworm genome reveals a unique fibroin gene that provides high tensile strength.</title>
        <authorList>
            <person name="Kono N."/>
            <person name="Nakamura H."/>
            <person name="Ohtoshi R."/>
            <person name="Tomita M."/>
            <person name="Numata K."/>
            <person name="Arakawa K."/>
        </authorList>
    </citation>
    <scope>NUCLEOTIDE SEQUENCE [LARGE SCALE GENOMIC DNA]</scope>
</reference>
<evidence type="ECO:0000313" key="3">
    <source>
        <dbReference type="Proteomes" id="UP000299102"/>
    </source>
</evidence>
<feature type="coiled-coil region" evidence="1">
    <location>
        <begin position="64"/>
        <end position="91"/>
    </location>
</feature>
<dbReference type="AlphaFoldDB" id="A0A4C1ZEU1"/>
<organism evidence="2 3">
    <name type="scientific">Eumeta variegata</name>
    <name type="common">Bagworm moth</name>
    <name type="synonym">Eumeta japonica</name>
    <dbReference type="NCBI Taxonomy" id="151549"/>
    <lineage>
        <taxon>Eukaryota</taxon>
        <taxon>Metazoa</taxon>
        <taxon>Ecdysozoa</taxon>
        <taxon>Arthropoda</taxon>
        <taxon>Hexapoda</taxon>
        <taxon>Insecta</taxon>
        <taxon>Pterygota</taxon>
        <taxon>Neoptera</taxon>
        <taxon>Endopterygota</taxon>
        <taxon>Lepidoptera</taxon>
        <taxon>Glossata</taxon>
        <taxon>Ditrysia</taxon>
        <taxon>Tineoidea</taxon>
        <taxon>Psychidae</taxon>
        <taxon>Oiketicinae</taxon>
        <taxon>Eumeta</taxon>
    </lineage>
</organism>
<comment type="caution">
    <text evidence="2">The sequence shown here is derived from an EMBL/GenBank/DDBJ whole genome shotgun (WGS) entry which is preliminary data.</text>
</comment>
<dbReference type="GO" id="GO:0006398">
    <property type="term" value="P:mRNA 3'-end processing by stem-loop binding and cleavage"/>
    <property type="evidence" value="ECO:0007669"/>
    <property type="project" value="TreeGrafter"/>
</dbReference>
<name>A0A4C1ZEU1_EUMVA</name>